<proteinExistence type="predicted"/>
<reference evidence="4" key="1">
    <citation type="submission" date="2023-01" db="EMBL/GenBank/DDBJ databases">
        <title>Genome assembly of the deep-sea coral Lophelia pertusa.</title>
        <authorList>
            <person name="Herrera S."/>
            <person name="Cordes E."/>
        </authorList>
    </citation>
    <scope>NUCLEOTIDE SEQUENCE</scope>
    <source>
        <strain evidence="4">USNM1676648</strain>
        <tissue evidence="4">Polyp</tissue>
    </source>
</reference>
<comment type="caution">
    <text evidence="4">The sequence shown here is derived from an EMBL/GenBank/DDBJ whole genome shotgun (WGS) entry which is preliminary data.</text>
</comment>
<sequence length="134" mass="14906">MAAAKKSDIPLLERSFSKDIDTLHVNDSNHGSNLLKGLSTMYKDGRYSDVTLKIGQDQKLQAHRVVLASFSPYFEALLGANWEDGKKDEIEILGLDESAVRDLIEFAYSANIGHHQRQCANLARGSELFGGRIR</sequence>
<keyword evidence="5" id="KW-1185">Reference proteome</keyword>
<evidence type="ECO:0000259" key="3">
    <source>
        <dbReference type="PROSITE" id="PS50097"/>
    </source>
</evidence>
<name>A0A9W9ZTS1_9CNID</name>
<dbReference type="SUPFAM" id="SSF54695">
    <property type="entry name" value="POZ domain"/>
    <property type="match status" value="1"/>
</dbReference>
<evidence type="ECO:0000313" key="4">
    <source>
        <dbReference type="EMBL" id="KAJ7387696.1"/>
    </source>
</evidence>
<dbReference type="PANTHER" id="PTHR45632">
    <property type="entry name" value="LD33804P"/>
    <property type="match status" value="1"/>
</dbReference>
<evidence type="ECO:0000256" key="1">
    <source>
        <dbReference type="ARBA" id="ARBA00022441"/>
    </source>
</evidence>
<dbReference type="OrthoDB" id="6357972at2759"/>
<feature type="domain" description="BTB" evidence="3">
    <location>
        <begin position="48"/>
        <end position="116"/>
    </location>
</feature>
<dbReference type="PANTHER" id="PTHR45632:SF3">
    <property type="entry name" value="KELCH-LIKE PROTEIN 32"/>
    <property type="match status" value="1"/>
</dbReference>
<accession>A0A9W9ZTS1</accession>
<dbReference type="Proteomes" id="UP001163046">
    <property type="component" value="Unassembled WGS sequence"/>
</dbReference>
<evidence type="ECO:0000256" key="2">
    <source>
        <dbReference type="ARBA" id="ARBA00022737"/>
    </source>
</evidence>
<evidence type="ECO:0000313" key="5">
    <source>
        <dbReference type="Proteomes" id="UP001163046"/>
    </source>
</evidence>
<keyword evidence="1" id="KW-0880">Kelch repeat</keyword>
<dbReference type="InterPro" id="IPR000210">
    <property type="entry name" value="BTB/POZ_dom"/>
</dbReference>
<protein>
    <submittedName>
        <fullName evidence="4">Kelch-like member 28</fullName>
    </submittedName>
</protein>
<dbReference type="Gene3D" id="3.30.710.10">
    <property type="entry name" value="Potassium Channel Kv1.1, Chain A"/>
    <property type="match status" value="1"/>
</dbReference>
<dbReference type="InterPro" id="IPR011333">
    <property type="entry name" value="SKP1/BTB/POZ_sf"/>
</dbReference>
<dbReference type="AlphaFoldDB" id="A0A9W9ZTS1"/>
<dbReference type="Pfam" id="PF00651">
    <property type="entry name" value="BTB"/>
    <property type="match status" value="1"/>
</dbReference>
<gene>
    <name evidence="4" type="primary">KLHL28</name>
    <name evidence="4" type="ORF">OS493_001038</name>
</gene>
<keyword evidence="2" id="KW-0677">Repeat</keyword>
<dbReference type="EMBL" id="MU825873">
    <property type="protein sequence ID" value="KAJ7387696.1"/>
    <property type="molecule type" value="Genomic_DNA"/>
</dbReference>
<dbReference type="SMART" id="SM00225">
    <property type="entry name" value="BTB"/>
    <property type="match status" value="1"/>
</dbReference>
<dbReference type="PROSITE" id="PS50097">
    <property type="entry name" value="BTB"/>
    <property type="match status" value="1"/>
</dbReference>
<organism evidence="4 5">
    <name type="scientific">Desmophyllum pertusum</name>
    <dbReference type="NCBI Taxonomy" id="174260"/>
    <lineage>
        <taxon>Eukaryota</taxon>
        <taxon>Metazoa</taxon>
        <taxon>Cnidaria</taxon>
        <taxon>Anthozoa</taxon>
        <taxon>Hexacorallia</taxon>
        <taxon>Scleractinia</taxon>
        <taxon>Caryophylliina</taxon>
        <taxon>Caryophylliidae</taxon>
        <taxon>Desmophyllum</taxon>
    </lineage>
</organism>